<dbReference type="InterPro" id="IPR053746">
    <property type="entry name" value="Viral_HT_Connector_Assembly"/>
</dbReference>
<dbReference type="AlphaFoldDB" id="A0A1T4YV06"/>
<name>A0A1T4YV06_9BACL</name>
<proteinExistence type="predicted"/>
<reference evidence="2" key="1">
    <citation type="submission" date="2017-02" db="EMBL/GenBank/DDBJ databases">
        <authorList>
            <person name="Varghese N."/>
            <person name="Submissions S."/>
        </authorList>
    </citation>
    <scope>NUCLEOTIDE SEQUENCE [LARGE SCALE GENOMIC DNA]</scope>
    <source>
        <strain evidence="2">DSM 23966</strain>
    </source>
</reference>
<organism evidence="1 2">
    <name type="scientific">Sporosarcina newyorkensis</name>
    <dbReference type="NCBI Taxonomy" id="759851"/>
    <lineage>
        <taxon>Bacteria</taxon>
        <taxon>Bacillati</taxon>
        <taxon>Bacillota</taxon>
        <taxon>Bacilli</taxon>
        <taxon>Bacillales</taxon>
        <taxon>Caryophanaceae</taxon>
        <taxon>Sporosarcina</taxon>
    </lineage>
</organism>
<dbReference type="Proteomes" id="UP000190042">
    <property type="component" value="Unassembled WGS sequence"/>
</dbReference>
<dbReference type="Gene3D" id="1.10.246.150">
    <property type="match status" value="1"/>
</dbReference>
<gene>
    <name evidence="1" type="ORF">SAMN04244570_3563</name>
</gene>
<protein>
    <submittedName>
        <fullName evidence="1">Phage gp6-like head-tail connector protein</fullName>
    </submittedName>
</protein>
<dbReference type="EMBL" id="FUYJ01000009">
    <property type="protein sequence ID" value="SKB05121.1"/>
    <property type="molecule type" value="Genomic_DNA"/>
</dbReference>
<accession>A0A1T4YV06</accession>
<dbReference type="CDD" id="cd08054">
    <property type="entry name" value="gp6"/>
    <property type="match status" value="1"/>
</dbReference>
<keyword evidence="2" id="KW-1185">Reference proteome</keyword>
<sequence length="128" mass="14532">MLTTIDELKRQLFIPVEDNDEDHQLERIIRSVSEAIETYCRRAFSSEYTLPGEEPSEVIPRLPYDVEDACILWCTYRINTGGNMGVSSERIDGLGQKNYALQHIDGKVIPAPPSVLALIDPYRNMVYG</sequence>
<evidence type="ECO:0000313" key="1">
    <source>
        <dbReference type="EMBL" id="SKB05121.1"/>
    </source>
</evidence>
<evidence type="ECO:0000313" key="2">
    <source>
        <dbReference type="Proteomes" id="UP000190042"/>
    </source>
</evidence>
<dbReference type="RefSeq" id="WP_176132604.1">
    <property type="nucleotide sequence ID" value="NZ_FUYJ01000009.1"/>
</dbReference>
<dbReference type="InterPro" id="IPR021146">
    <property type="entry name" value="Phage_gp6-like_head-tail"/>
</dbReference>
<dbReference type="Pfam" id="PF05135">
    <property type="entry name" value="Phage_connect_1"/>
    <property type="match status" value="1"/>
</dbReference>